<evidence type="ECO:0000259" key="1">
    <source>
        <dbReference type="Pfam" id="PF07969"/>
    </source>
</evidence>
<dbReference type="InterPro" id="IPR011059">
    <property type="entry name" value="Metal-dep_hydrolase_composite"/>
</dbReference>
<dbReference type="Pfam" id="PF07969">
    <property type="entry name" value="Amidohydro_3"/>
    <property type="match status" value="1"/>
</dbReference>
<dbReference type="PANTHER" id="PTHR43135:SF3">
    <property type="entry name" value="ALPHA-D-RIBOSE 1-METHYLPHOSPHONATE 5-TRIPHOSPHATE DIPHOSPHATASE"/>
    <property type="match status" value="1"/>
</dbReference>
<name>A0A8G2BDY6_9PROT</name>
<gene>
    <name evidence="2" type="ORF">SAMN05660686_00143</name>
</gene>
<dbReference type="EMBL" id="FNBW01000001">
    <property type="protein sequence ID" value="SDF07491.1"/>
    <property type="molecule type" value="Genomic_DNA"/>
</dbReference>
<dbReference type="SUPFAM" id="SSF51338">
    <property type="entry name" value="Composite domain of metallo-dependent hydrolases"/>
    <property type="match status" value="1"/>
</dbReference>
<comment type="caution">
    <text evidence="2">The sequence shown here is derived from an EMBL/GenBank/DDBJ whole genome shotgun (WGS) entry which is preliminary data.</text>
</comment>
<dbReference type="InterPro" id="IPR012696">
    <property type="entry name" value="PhnM"/>
</dbReference>
<organism evidence="2 3">
    <name type="scientific">Thalassobaculum litoreum DSM 18839</name>
    <dbReference type="NCBI Taxonomy" id="1123362"/>
    <lineage>
        <taxon>Bacteria</taxon>
        <taxon>Pseudomonadati</taxon>
        <taxon>Pseudomonadota</taxon>
        <taxon>Alphaproteobacteria</taxon>
        <taxon>Rhodospirillales</taxon>
        <taxon>Thalassobaculaceae</taxon>
        <taxon>Thalassobaculum</taxon>
    </lineage>
</organism>
<dbReference type="Gene3D" id="3.20.20.140">
    <property type="entry name" value="Metal-dependent hydrolases"/>
    <property type="match status" value="2"/>
</dbReference>
<dbReference type="InterPro" id="IPR051781">
    <property type="entry name" value="Metallo-dep_Hydrolase"/>
</dbReference>
<dbReference type="NCBIfam" id="NF011981">
    <property type="entry name" value="PRK15446.1-2"/>
    <property type="match status" value="1"/>
</dbReference>
<evidence type="ECO:0000313" key="2">
    <source>
        <dbReference type="EMBL" id="SDF07491.1"/>
    </source>
</evidence>
<dbReference type="Proteomes" id="UP000198615">
    <property type="component" value="Unassembled WGS sequence"/>
</dbReference>
<evidence type="ECO:0000313" key="3">
    <source>
        <dbReference type="Proteomes" id="UP000198615"/>
    </source>
</evidence>
<dbReference type="NCBIfam" id="NF011984">
    <property type="entry name" value="PRK15446.1-5"/>
    <property type="match status" value="1"/>
</dbReference>
<dbReference type="SUPFAM" id="SSF51556">
    <property type="entry name" value="Metallo-dependent hydrolases"/>
    <property type="match status" value="1"/>
</dbReference>
<dbReference type="PIRSF" id="PIRSF038971">
    <property type="entry name" value="PhnM"/>
    <property type="match status" value="1"/>
</dbReference>
<dbReference type="RefSeq" id="WP_028793149.1">
    <property type="nucleotide sequence ID" value="NZ_FNBW01000001.1"/>
</dbReference>
<keyword evidence="3" id="KW-1185">Reference proteome</keyword>
<sequence length="381" mass="41296">MNHALTLTNAQIVLDDEIVHGTLRIENGRIADVSNGGTGTTAAEDLEGDYLCAGLVELHTDNLEKHVQPRPKVKWPTSSALLAHDAQVVASGITTVLDAIAVGGTLSEDVRDYLVRESSEAIHAFRADGLLRADHHLHMRCEVAHKDVLTLFEPFKNDPLVKLVSLMDHTPGQRQFVNLEKLRVYYKGRHHLDDAAFEQMIIDRKEAQALYSDKHRRILVEMAREAGYPIASHDDATVEHVDEAAEMGLTISEFPTTMEAAKAAHAKGLRTIMGGPNVVRGGSHSGNVSAGDLAEAGVLDALSSDYVPASLLHGALLLTSQHGIALPKALATVTGNPADMVGMDDRGRIASGKRADLVRFRALPDGVPAVRRVWREGMRVL</sequence>
<proteinExistence type="predicted"/>
<dbReference type="OrthoDB" id="9785413at2"/>
<feature type="domain" description="Amidohydrolase 3" evidence="1">
    <location>
        <begin position="110"/>
        <end position="380"/>
    </location>
</feature>
<reference evidence="2 3" key="1">
    <citation type="submission" date="2016-10" db="EMBL/GenBank/DDBJ databases">
        <authorList>
            <person name="Varghese N."/>
            <person name="Submissions S."/>
        </authorList>
    </citation>
    <scope>NUCLEOTIDE SEQUENCE [LARGE SCALE GENOMIC DNA]</scope>
    <source>
        <strain evidence="2 3">DSM 18839</strain>
    </source>
</reference>
<dbReference type="NCBIfam" id="NF011983">
    <property type="entry name" value="PRK15446.1-4"/>
    <property type="match status" value="1"/>
</dbReference>
<dbReference type="PANTHER" id="PTHR43135">
    <property type="entry name" value="ALPHA-D-RIBOSE 1-METHYLPHOSPHONATE 5-TRIPHOSPHATE DIPHOSPHATASE"/>
    <property type="match status" value="1"/>
</dbReference>
<dbReference type="NCBIfam" id="NF011990">
    <property type="entry name" value="PRK15446.2-6"/>
    <property type="match status" value="1"/>
</dbReference>
<accession>A0A8G2BDY6</accession>
<dbReference type="NCBIfam" id="TIGR02318">
    <property type="entry name" value="phosphono_phnM"/>
    <property type="match status" value="1"/>
</dbReference>
<protein>
    <submittedName>
        <fullName evidence="2">Alpha-D-ribose 1-methylphosphonate 5-triphosphate diphosphatase</fullName>
    </submittedName>
</protein>
<dbReference type="CDD" id="cd01306">
    <property type="entry name" value="PhnM"/>
    <property type="match status" value="1"/>
</dbReference>
<dbReference type="InterPro" id="IPR013108">
    <property type="entry name" value="Amidohydro_3"/>
</dbReference>
<dbReference type="InterPro" id="IPR032466">
    <property type="entry name" value="Metal_Hydrolase"/>
</dbReference>
<dbReference type="GO" id="GO:0016810">
    <property type="term" value="F:hydrolase activity, acting on carbon-nitrogen (but not peptide) bonds"/>
    <property type="evidence" value="ECO:0007669"/>
    <property type="project" value="InterPro"/>
</dbReference>
<dbReference type="GO" id="GO:0019700">
    <property type="term" value="P:organic phosphonate catabolic process"/>
    <property type="evidence" value="ECO:0007669"/>
    <property type="project" value="InterPro"/>
</dbReference>
<dbReference type="AlphaFoldDB" id="A0A8G2BDY6"/>
<dbReference type="Gene3D" id="2.30.40.10">
    <property type="entry name" value="Urease, subunit C, domain 1"/>
    <property type="match status" value="1"/>
</dbReference>